<feature type="non-terminal residue" evidence="2">
    <location>
        <position position="162"/>
    </location>
</feature>
<accession>A0A1D3L805</accession>
<evidence type="ECO:0000313" key="3">
    <source>
        <dbReference type="Proteomes" id="UP000195879"/>
    </source>
</evidence>
<feature type="compositionally biased region" description="Low complexity" evidence="1">
    <location>
        <begin position="139"/>
        <end position="151"/>
    </location>
</feature>
<gene>
    <name evidence="2" type="ORF">PCHDK_000501700</name>
</gene>
<evidence type="ECO:0000313" key="2">
    <source>
        <dbReference type="EMBL" id="SCL85386.1"/>
    </source>
</evidence>
<reference evidence="2 3" key="1">
    <citation type="submission" date="2016-08" db="EMBL/GenBank/DDBJ databases">
        <authorList>
            <consortium name="Pathogen Informatics"/>
        </authorList>
    </citation>
    <scope>NUCLEOTIDE SEQUENCE [LARGE SCALE GENOMIC DNA]</scope>
    <source>
        <strain evidence="2 3">DK</strain>
    </source>
</reference>
<organism evidence="2 3">
    <name type="scientific">Plasmodium chabaudi adami</name>
    <dbReference type="NCBI Taxonomy" id="5826"/>
    <lineage>
        <taxon>Eukaryota</taxon>
        <taxon>Sar</taxon>
        <taxon>Alveolata</taxon>
        <taxon>Apicomplexa</taxon>
        <taxon>Aconoidasida</taxon>
        <taxon>Haemosporida</taxon>
        <taxon>Plasmodiidae</taxon>
        <taxon>Plasmodium</taxon>
        <taxon>Plasmodium (Vinckeia)</taxon>
    </lineage>
</organism>
<sequence>LKGLYDDFRSHAIKNTDSSNDLANKLQKLTLKNGVELNATKGLYDDFRSHAIKNTDSSNDLANKLQKLTLKNGVELNATKGYISYNFSNSKCKFLHKKKPTIHKASKSNPKPASPSPQEPQRKTQQLSSTTTPEEPPAKLELPSSSLQESQKPGKIDQNEPK</sequence>
<proteinExistence type="predicted"/>
<dbReference type="EMBL" id="FMIO01000102">
    <property type="protein sequence ID" value="SCL85386.1"/>
    <property type="molecule type" value="Genomic_DNA"/>
</dbReference>
<evidence type="ECO:0000256" key="1">
    <source>
        <dbReference type="SAM" id="MobiDB-lite"/>
    </source>
</evidence>
<name>A0A1D3L805_PLACE</name>
<protein>
    <submittedName>
        <fullName evidence="2">Uncharacterized protein</fullName>
    </submittedName>
</protein>
<feature type="non-terminal residue" evidence="2">
    <location>
        <position position="1"/>
    </location>
</feature>
<feature type="compositionally biased region" description="Polar residues" evidence="1">
    <location>
        <begin position="123"/>
        <end position="133"/>
    </location>
</feature>
<feature type="compositionally biased region" description="Basic and acidic residues" evidence="1">
    <location>
        <begin position="152"/>
        <end position="162"/>
    </location>
</feature>
<dbReference type="Proteomes" id="UP000195879">
    <property type="component" value="Unassembled WGS sequence"/>
</dbReference>
<feature type="region of interest" description="Disordered" evidence="1">
    <location>
        <begin position="98"/>
        <end position="162"/>
    </location>
</feature>
<dbReference type="AlphaFoldDB" id="A0A1D3L805"/>